<dbReference type="GeneID" id="75180006"/>
<gene>
    <name evidence="1" type="ORF">D8771_06435</name>
</gene>
<keyword evidence="1" id="KW-0560">Oxidoreductase</keyword>
<dbReference type="InterPro" id="IPR004360">
    <property type="entry name" value="Glyas_Fos-R_dOase_dom"/>
</dbReference>
<reference evidence="1 2" key="1">
    <citation type="submission" date="2018-10" db="EMBL/GenBank/DDBJ databases">
        <title>Isolation of pseudouridimycin from Streptomyces albus DSM 40763.</title>
        <authorList>
            <person name="Rosenqvist P."/>
            <person name="Metsae-Ketelae M."/>
            <person name="Virta P."/>
        </authorList>
    </citation>
    <scope>NUCLEOTIDE SEQUENCE [LARGE SCALE GENOMIC DNA]</scope>
    <source>
        <strain evidence="1 2">DSM 40763</strain>
    </source>
</reference>
<keyword evidence="1" id="KW-0223">Dioxygenase</keyword>
<evidence type="ECO:0000313" key="1">
    <source>
        <dbReference type="EMBL" id="TGG86049.1"/>
    </source>
</evidence>
<dbReference type="Pfam" id="PF00903">
    <property type="entry name" value="Glyoxalase"/>
    <property type="match status" value="1"/>
</dbReference>
<accession>A0A6C1C8T7</accession>
<name>A0A6C1C8T7_9ACTN</name>
<evidence type="ECO:0000313" key="2">
    <source>
        <dbReference type="Proteomes" id="UP000298111"/>
    </source>
</evidence>
<organism evidence="1 2">
    <name type="scientific">Streptomyces albus</name>
    <dbReference type="NCBI Taxonomy" id="1888"/>
    <lineage>
        <taxon>Bacteria</taxon>
        <taxon>Bacillati</taxon>
        <taxon>Actinomycetota</taxon>
        <taxon>Actinomycetes</taxon>
        <taxon>Kitasatosporales</taxon>
        <taxon>Streptomycetaceae</taxon>
        <taxon>Streptomyces</taxon>
    </lineage>
</organism>
<proteinExistence type="predicted"/>
<dbReference type="Gene3D" id="3.10.180.10">
    <property type="entry name" value="2,3-Dihydroxybiphenyl 1,2-Dioxygenase, domain 1"/>
    <property type="match status" value="1"/>
</dbReference>
<dbReference type="RefSeq" id="WP_016471174.1">
    <property type="nucleotide sequence ID" value="NZ_BBQG01000022.1"/>
</dbReference>
<comment type="caution">
    <text evidence="1">The sequence shown here is derived from an EMBL/GenBank/DDBJ whole genome shotgun (WGS) entry which is preliminary data.</text>
</comment>
<dbReference type="GO" id="GO:0051213">
    <property type="term" value="F:dioxygenase activity"/>
    <property type="evidence" value="ECO:0007669"/>
    <property type="project" value="UniProtKB-KW"/>
</dbReference>
<dbReference type="AlphaFoldDB" id="A0A6C1C8T7"/>
<dbReference type="InterPro" id="IPR029068">
    <property type="entry name" value="Glyas_Bleomycin-R_OHBP_Dase"/>
</dbReference>
<dbReference type="SUPFAM" id="SSF54593">
    <property type="entry name" value="Glyoxalase/Bleomycin resistance protein/Dihydroxybiphenyl dioxygenase"/>
    <property type="match status" value="1"/>
</dbReference>
<dbReference type="Proteomes" id="UP000298111">
    <property type="component" value="Unassembled WGS sequence"/>
</dbReference>
<protein>
    <submittedName>
        <fullName evidence="1">Glyoxalase/bleomycin resistance/dioxygenase family protein</fullName>
    </submittedName>
</protein>
<sequence length="107" mass="11601">MTDRHPAGAAHLALLVVYTDHLEEAHRFYCGLGLAFVREQHGAGPVHYACTLPDGTVLELFPAGEGRPVSRVRLGFHVAGREMTPPLPPGRHVVRDPDGRAVELYAG</sequence>
<dbReference type="EMBL" id="RCIY01000040">
    <property type="protein sequence ID" value="TGG86049.1"/>
    <property type="molecule type" value="Genomic_DNA"/>
</dbReference>